<evidence type="ECO:0000313" key="2">
    <source>
        <dbReference type="EMBL" id="KAK0645197.1"/>
    </source>
</evidence>
<keyword evidence="3" id="KW-1185">Reference proteome</keyword>
<organism evidence="2 3">
    <name type="scientific">Lasiodiplodia hormozganensis</name>
    <dbReference type="NCBI Taxonomy" id="869390"/>
    <lineage>
        <taxon>Eukaryota</taxon>
        <taxon>Fungi</taxon>
        <taxon>Dikarya</taxon>
        <taxon>Ascomycota</taxon>
        <taxon>Pezizomycotina</taxon>
        <taxon>Dothideomycetes</taxon>
        <taxon>Dothideomycetes incertae sedis</taxon>
        <taxon>Botryosphaeriales</taxon>
        <taxon>Botryosphaeriaceae</taxon>
        <taxon>Lasiodiplodia</taxon>
    </lineage>
</organism>
<keyword evidence="1" id="KW-0732">Signal</keyword>
<accession>A0AA39Y368</accession>
<reference evidence="2" key="1">
    <citation type="submission" date="2023-06" db="EMBL/GenBank/DDBJ databases">
        <title>Multi-omics analyses reveal the molecular pathogenesis toolkit of Lasiodiplodia hormozganensis, a cross-kingdom pathogen.</title>
        <authorList>
            <person name="Felix C."/>
            <person name="Meneses R."/>
            <person name="Goncalves M.F.M."/>
            <person name="Tilleman L."/>
            <person name="Duarte A.S."/>
            <person name="Jorrin-Novo J.V."/>
            <person name="Van De Peer Y."/>
            <person name="Deforce D."/>
            <person name="Van Nieuwerburgh F."/>
            <person name="Esteves A.C."/>
            <person name="Alves A."/>
        </authorList>
    </citation>
    <scope>NUCLEOTIDE SEQUENCE</scope>
    <source>
        <strain evidence="2">CBS 339.90</strain>
    </source>
</reference>
<gene>
    <name evidence="2" type="ORF">DIS24_g8137</name>
</gene>
<protein>
    <submittedName>
        <fullName evidence="2">Uncharacterized protein</fullName>
    </submittedName>
</protein>
<dbReference type="AlphaFoldDB" id="A0AA39Y368"/>
<dbReference type="EMBL" id="JAUJDW010000057">
    <property type="protein sequence ID" value="KAK0645197.1"/>
    <property type="molecule type" value="Genomic_DNA"/>
</dbReference>
<dbReference type="Proteomes" id="UP001175001">
    <property type="component" value="Unassembled WGS sequence"/>
</dbReference>
<evidence type="ECO:0000313" key="3">
    <source>
        <dbReference type="Proteomes" id="UP001175001"/>
    </source>
</evidence>
<evidence type="ECO:0000256" key="1">
    <source>
        <dbReference type="SAM" id="SignalP"/>
    </source>
</evidence>
<proteinExistence type="predicted"/>
<feature type="signal peptide" evidence="1">
    <location>
        <begin position="1"/>
        <end position="23"/>
    </location>
</feature>
<name>A0AA39Y368_9PEZI</name>
<sequence>MRFFSKLVTSLPLIAGICCTTSAAAIRRAVDSDNLTGSLHDLAGMSQNVTEVLYHCKEEDRDDHFYQDLVIEHLTELTQNTHDLDIAMEGTQAFTSEAAQQQVCDSYDSLVTTQKETMDAFVEKGFFRITDAGGQIESLLEELDGAEDTLGSKLINAVPFCADAATDDKKNLDTAVKKAICVFKFGKNC</sequence>
<feature type="chain" id="PRO_5041355805" evidence="1">
    <location>
        <begin position="24"/>
        <end position="189"/>
    </location>
</feature>
<comment type="caution">
    <text evidence="2">The sequence shown here is derived from an EMBL/GenBank/DDBJ whole genome shotgun (WGS) entry which is preliminary data.</text>
</comment>